<reference evidence="4 5" key="1">
    <citation type="submission" date="2013-04" db="EMBL/GenBank/DDBJ databases">
        <title>The Genome Sequence of Paenibacillus barengoltzii G22.</title>
        <authorList>
            <consortium name="The Broad Institute Genomics Platform"/>
            <consortium name="The Broad Institute Genome Sequencing Center for Infectious Disease"/>
            <person name="Earl A."/>
            <person name="Xavier R."/>
            <person name="Elson C."/>
            <person name="Duck W."/>
            <person name="Walker B."/>
            <person name="Young S."/>
            <person name="Zeng Q."/>
            <person name="Gargeya S."/>
            <person name="Fitzgerald M."/>
            <person name="Haas B."/>
            <person name="Abouelleil A."/>
            <person name="Allen A.W."/>
            <person name="Alvarado L."/>
            <person name="Arachchi H.M."/>
            <person name="Berlin A.M."/>
            <person name="Chapman S.B."/>
            <person name="Gainer-Dewar J."/>
            <person name="Goldberg J."/>
            <person name="Griggs A."/>
            <person name="Gujja S."/>
            <person name="Hansen M."/>
            <person name="Howarth C."/>
            <person name="Imamovic A."/>
            <person name="Ireland A."/>
            <person name="Larimer J."/>
            <person name="McCowan C."/>
            <person name="Murphy C."/>
            <person name="Pearson M."/>
            <person name="Poon T.W."/>
            <person name="Priest M."/>
            <person name="Roberts A."/>
            <person name="Saif S."/>
            <person name="Shea T."/>
            <person name="Sisk P."/>
            <person name="Sykes S."/>
            <person name="Wortman J."/>
            <person name="Nusbaum C."/>
            <person name="Birren B."/>
        </authorList>
    </citation>
    <scope>NUCLEOTIDE SEQUENCE [LARGE SCALE GENOMIC DNA]</scope>
    <source>
        <strain evidence="4 5">G22</strain>
    </source>
</reference>
<keyword evidence="2" id="KW-1133">Transmembrane helix</keyword>
<dbReference type="InterPro" id="IPR002931">
    <property type="entry name" value="Transglutaminase-like"/>
</dbReference>
<dbReference type="InterPro" id="IPR052901">
    <property type="entry name" value="Bact_TGase-like"/>
</dbReference>
<evidence type="ECO:0000313" key="5">
    <source>
        <dbReference type="Proteomes" id="UP000019598"/>
    </source>
</evidence>
<dbReference type="Proteomes" id="UP000019598">
    <property type="component" value="Unassembled WGS sequence"/>
</dbReference>
<dbReference type="Pfam" id="PF13559">
    <property type="entry name" value="DUF4129"/>
    <property type="match status" value="1"/>
</dbReference>
<keyword evidence="2" id="KW-0812">Transmembrane</keyword>
<dbReference type="GeneID" id="43346047"/>
<feature type="domain" description="Transglutaminase-like" evidence="3">
    <location>
        <begin position="518"/>
        <end position="618"/>
    </location>
</feature>
<feature type="transmembrane region" description="Helical" evidence="2">
    <location>
        <begin position="62"/>
        <end position="80"/>
    </location>
</feature>
<dbReference type="HOGENOM" id="CLU_018443_0_0_9"/>
<feature type="transmembrane region" description="Helical" evidence="2">
    <location>
        <begin position="165"/>
        <end position="189"/>
    </location>
</feature>
<organism evidence="4 5">
    <name type="scientific">Paenibacillus barengoltzii G22</name>
    <dbReference type="NCBI Taxonomy" id="1235795"/>
    <lineage>
        <taxon>Bacteria</taxon>
        <taxon>Bacillati</taxon>
        <taxon>Bacillota</taxon>
        <taxon>Bacilli</taxon>
        <taxon>Bacillales</taxon>
        <taxon>Paenibacillaceae</taxon>
        <taxon>Paenibacillus</taxon>
    </lineage>
</organism>
<name>R9L7X4_9BACL</name>
<dbReference type="PANTHER" id="PTHR42736:SF1">
    <property type="entry name" value="PROTEIN-GLUTAMINE GAMMA-GLUTAMYLTRANSFERASE"/>
    <property type="match status" value="1"/>
</dbReference>
<dbReference type="InterPro" id="IPR025403">
    <property type="entry name" value="TgpA-like_C"/>
</dbReference>
<dbReference type="SUPFAM" id="SSF54001">
    <property type="entry name" value="Cysteine proteinases"/>
    <property type="match status" value="1"/>
</dbReference>
<feature type="region of interest" description="Disordered" evidence="1">
    <location>
        <begin position="1"/>
        <end position="26"/>
    </location>
</feature>
<feature type="compositionally biased region" description="Polar residues" evidence="1">
    <location>
        <begin position="9"/>
        <end position="22"/>
    </location>
</feature>
<dbReference type="STRING" id="1235795.C812_03085"/>
<proteinExistence type="predicted"/>
<sequence>MSAPKASVIPTSGLSAPMTSSRRSGHSAPSIGLRILITLLLFALFGEWLYPLHAMIPERQTELLPLFFVLTGALLLIGCLRLPSVLYAPVPPLLIAGAMLYLFGRGEGIGWFIGYAHTVSTDLEVFWDTGRLFSISMETRALLLLIGWTLLVVSVQMLALSRQSILLFLSATVIYLLALEAAVGLELYLGVIRSAALGLALQAAAFHRGESGPSRGAGRLAGGVVVLACVAGAALLSSLLPLQPVRAISWEQVARSLSEWSGAELPATAGRAAAVNVSGYGRDDSKLGGPLRLRHDPYFTALSSYNTYWRGESKSVYTGRGWIQPVGDSAPVIAGAERTGGVMVEAAEGEVIPAAAQVDTGRELIRQTVTFEAPLTGRVALLSGGLPVQAERIIAGDGEAPVEIEPRFDAWADALIVDYAAPAERIYSYELTSAVSTASADKLRQEEGPDPAEVRDRFLQLPDALPERVRKLGERLVAGESNRYDAAVAVESYLEHRYTYSLDSRQPPEGADFVDNFLFVDRIGYCDHFSTAMVILLRSGGIPARWVKGFAPGDPAPSAVSTSAAGGTGSRGEAVSLASGTGSSSAEMHRYTVTYADAHSWVEVYFPETGWIAFDPTPGFGESNALSVSTLADYRLGEADTVAAFPWLAKAVEVAKHLQPRLTELAYEKLTRMTPRLRPFDWTVLALTAGFALLFARELRLRGHLLLLAFGRLRLGSTFPGRRELLASADRVWRELALLHGPKPASMTAREYIQGAFSEDQAQSECAEQFVRTWEKIYYGGLRPDRQESVKFLEQCWKLASRRG</sequence>
<accession>R9L7X4</accession>
<dbReference type="SMART" id="SM00460">
    <property type="entry name" value="TGc"/>
    <property type="match status" value="1"/>
</dbReference>
<dbReference type="PATRIC" id="fig|1235795.3.peg.3054"/>
<feature type="transmembrane region" description="Helical" evidence="2">
    <location>
        <begin position="141"/>
        <end position="159"/>
    </location>
</feature>
<dbReference type="InterPro" id="IPR038765">
    <property type="entry name" value="Papain-like_cys_pep_sf"/>
</dbReference>
<evidence type="ECO:0000259" key="3">
    <source>
        <dbReference type="SMART" id="SM00460"/>
    </source>
</evidence>
<gene>
    <name evidence="4" type="ORF">C812_03085</name>
</gene>
<evidence type="ECO:0000313" key="4">
    <source>
        <dbReference type="EMBL" id="EOS54884.1"/>
    </source>
</evidence>
<evidence type="ECO:0000256" key="1">
    <source>
        <dbReference type="SAM" id="MobiDB-lite"/>
    </source>
</evidence>
<dbReference type="Pfam" id="PF01841">
    <property type="entry name" value="Transglut_core"/>
    <property type="match status" value="1"/>
</dbReference>
<dbReference type="RefSeq" id="WP_016313509.1">
    <property type="nucleotide sequence ID" value="NZ_KE159654.1"/>
</dbReference>
<evidence type="ECO:0000256" key="2">
    <source>
        <dbReference type="SAM" id="Phobius"/>
    </source>
</evidence>
<feature type="transmembrane region" description="Helical" evidence="2">
    <location>
        <begin position="31"/>
        <end position="50"/>
    </location>
</feature>
<feature type="region of interest" description="Disordered" evidence="1">
    <location>
        <begin position="557"/>
        <end position="581"/>
    </location>
</feature>
<dbReference type="Gene3D" id="3.10.620.30">
    <property type="match status" value="1"/>
</dbReference>
<dbReference type="EMBL" id="ASSZ01000027">
    <property type="protein sequence ID" value="EOS54884.1"/>
    <property type="molecule type" value="Genomic_DNA"/>
</dbReference>
<keyword evidence="2" id="KW-0472">Membrane</keyword>
<dbReference type="PANTHER" id="PTHR42736">
    <property type="entry name" value="PROTEIN-GLUTAMINE GAMMA-GLUTAMYLTRANSFERASE"/>
    <property type="match status" value="1"/>
</dbReference>
<dbReference type="AlphaFoldDB" id="R9L7X4"/>
<protein>
    <recommendedName>
        <fullName evidence="3">Transglutaminase-like domain-containing protein</fullName>
    </recommendedName>
</protein>
<dbReference type="OrthoDB" id="9804872at2"/>
<feature type="transmembrane region" description="Helical" evidence="2">
    <location>
        <begin position="220"/>
        <end position="240"/>
    </location>
</feature>
<comment type="caution">
    <text evidence="4">The sequence shown here is derived from an EMBL/GenBank/DDBJ whole genome shotgun (WGS) entry which is preliminary data.</text>
</comment>